<evidence type="ECO:0000256" key="9">
    <source>
        <dbReference type="ARBA" id="ARBA00022837"/>
    </source>
</evidence>
<name>A0A0B2QLM6_GLYSO</name>
<dbReference type="GO" id="GO:0005388">
    <property type="term" value="F:P-type calcium transporter activity"/>
    <property type="evidence" value="ECO:0007669"/>
    <property type="project" value="UniProtKB-EC"/>
</dbReference>
<evidence type="ECO:0000256" key="14">
    <source>
        <dbReference type="ARBA" id="ARBA00022989"/>
    </source>
</evidence>
<comment type="catalytic activity">
    <reaction evidence="17">
        <text>Ca(2+)(in) + ATP + H2O = Ca(2+)(out) + ADP + phosphate + H(+)</text>
        <dbReference type="Rhea" id="RHEA:18105"/>
        <dbReference type="ChEBI" id="CHEBI:15377"/>
        <dbReference type="ChEBI" id="CHEBI:15378"/>
        <dbReference type="ChEBI" id="CHEBI:29108"/>
        <dbReference type="ChEBI" id="CHEBI:30616"/>
        <dbReference type="ChEBI" id="CHEBI:43474"/>
        <dbReference type="ChEBI" id="CHEBI:456216"/>
        <dbReference type="EC" id="7.2.2.10"/>
    </reaction>
</comment>
<feature type="domain" description="Cation-transporting P-type ATPase N-terminal" evidence="20">
    <location>
        <begin position="127"/>
        <end position="198"/>
    </location>
</feature>
<dbReference type="NCBIfam" id="TIGR01494">
    <property type="entry name" value="ATPase_P-type"/>
    <property type="match status" value="2"/>
</dbReference>
<protein>
    <recommendedName>
        <fullName evidence="3">P-type Ca(2+) transporter</fullName>
        <ecNumber evidence="3">7.2.2.10</ecNumber>
    </recommendedName>
</protein>
<dbReference type="Pfam" id="PF13246">
    <property type="entry name" value="Cation_ATPase"/>
    <property type="match status" value="2"/>
</dbReference>
<dbReference type="Pfam" id="PF00122">
    <property type="entry name" value="E1-E2_ATPase"/>
    <property type="match status" value="2"/>
</dbReference>
<feature type="transmembrane region" description="Helical" evidence="19">
    <location>
        <begin position="181"/>
        <end position="198"/>
    </location>
</feature>
<dbReference type="GO" id="GO:0016887">
    <property type="term" value="F:ATP hydrolysis activity"/>
    <property type="evidence" value="ECO:0007669"/>
    <property type="project" value="InterPro"/>
</dbReference>
<keyword evidence="7" id="KW-0479">Metal-binding</keyword>
<keyword evidence="8" id="KW-0547">Nucleotide-binding</keyword>
<sequence>MSNVNIASTSRGSTSSSNGLLTVTITSTSHPDDPPTDDNDDDDLLADPDDPFDITHTKNAPPEALKRWRQAAFVLNASRRFRYTLDLKKEEEKEQKKSMIRSHAQVIRAALLFRLAGERELVLCLIQVKGLSNLLKSNPDKGISGDDVDLSKRKNAFGTNTYPRKKGRSFWRFLWESWQDLTLIILIIAAVVSLVLGIKTEGLEEGWYDGGSIAFAVFLVIIVTAVSDYRQSLQFQNLNAEKQNIKLEVIRGGRTIQISIFDIVVGDLVPLKIGDQVPADGVVITGHSLAIDESSMTGESKIIHKDQKAPFLMSGCKVADGVGAMLVTGVGINTEWGLLMASISEDTGEETPLQVRLNGVATFIGIVGLTVAVCVLAVLLGRYFSGHTKDLDGRVQFVAGETSISEAVDGVIKIFTIAVRRLSACETMGSATTICSDKTGTLTLNQMTVVEACVGRKKLNPPDDLTKLHPEVLSLINEGIAQNTTGNVFVPKDGGEVEVSGSPTEKAILSWAVKLGMNFDLIRSNSTILHVFPFNSEKKRGGLALKLPDSAVHIHWKGAAEIVLGTCTQYLDSDGHLKSIEEEKVFFKNSIEDMAAQSLRCVAIAYRSYDLDKIPSNEEELDQWSLPEHELVLLAIVGIKDPCRPGVKDAVKICTEAGVKVRMVTGDNLQTAKAIAFECGILMSTEDAVEPNIIEGKTFRELSEKEREQVAKKITVIRGGRTIQISIFDIVVGDLVPLKIGDQVPADGVVITGHSLAIDESSMTGESKIIHKDQKAPFLMSGCKVADGVGAMLVTGVGINTEWGLLMASISEDTGEETPLQVRLNGVATFIGIVGLTVAVCVLAVLLGRYFSGHTKDLDGRVQFVAGETSISEAVDGVIKIFTIAVRRLSACETMGSATTICSDKTGTLTLNQMTVVEACVGRKKLNPPDDLTKLHPEVLSLINEGIAQNTTGNVFVPKDGGEVEVSGSPTEKAILSWAVKLGMNFDLIRSNSTILHVFPFNSEKKRGGLALKLPDSAVHIHWKGAAEIVLGTCTQYLDSDGHLKSIEEEKVFFKNSIEDMAAQSLRCVAIAYRSYDLDKIPSNEEELDQWSLPEHELVLLAIVGIKDPCRPGVKDAVKICTEAGVKVRMVTGDNLQTAKAIAFECGILMSNDDAVEPNIIEGKTFRELSEKEREQVAKKITADIGLSMGIQGTEVAKESSDIIILDDNFASVVKVVRWGRSVYANIQKFIQFQLTVNVAALVINVVAAISSGDVPLNAVQLLWVNLIMDTLGALALATEPPTDNLMHRSPVGRREPLITNVMWRNLGVQALYQVTVLLVLNFGGESILRNDQDSVAHTIQVKNTLIFNAFVFCQIFNEFNARKPEEMNVFRGVTKNGLFMGIVGMTFVLQIIIIEFLGKFTTTVKLDLKLWLASLCIGLLSWPLAIIGKFIPVPKTPLSRYFRRLSKSKSQ</sequence>
<feature type="compositionally biased region" description="Acidic residues" evidence="18">
    <location>
        <begin position="34"/>
        <end position="52"/>
    </location>
</feature>
<keyword evidence="13" id="KW-1278">Translocase</keyword>
<dbReference type="PANTHER" id="PTHR24093:SF520">
    <property type="entry name" value="CALCIUM-TRANSPORTING ATPASE 9, PLASMA MEMBRANE-TYPE"/>
    <property type="match status" value="1"/>
</dbReference>
<dbReference type="SUPFAM" id="SSF81660">
    <property type="entry name" value="Metal cation-transporting ATPase, ATP-binding domain N"/>
    <property type="match status" value="2"/>
</dbReference>
<dbReference type="InterPro" id="IPR004014">
    <property type="entry name" value="ATPase_P-typ_cation-transptr_N"/>
</dbReference>
<keyword evidence="14 19" id="KW-1133">Transmembrane helix</keyword>
<feature type="transmembrane region" description="Helical" evidence="19">
    <location>
        <begin position="210"/>
        <end position="229"/>
    </location>
</feature>
<keyword evidence="9" id="KW-0106">Calcium</keyword>
<dbReference type="GO" id="GO:0005886">
    <property type="term" value="C:plasma membrane"/>
    <property type="evidence" value="ECO:0007669"/>
    <property type="project" value="TreeGrafter"/>
</dbReference>
<dbReference type="EMBL" id="KN657306">
    <property type="protein sequence ID" value="KHN22385.1"/>
    <property type="molecule type" value="Genomic_DNA"/>
</dbReference>
<dbReference type="SUPFAM" id="SSF56784">
    <property type="entry name" value="HAD-like"/>
    <property type="match status" value="2"/>
</dbReference>
<evidence type="ECO:0000259" key="20">
    <source>
        <dbReference type="SMART" id="SM00831"/>
    </source>
</evidence>
<dbReference type="SMART" id="SM00831">
    <property type="entry name" value="Cation_ATPase_N"/>
    <property type="match status" value="1"/>
</dbReference>
<dbReference type="Gene3D" id="1.20.1110.10">
    <property type="entry name" value="Calcium-transporting ATPase, transmembrane domain"/>
    <property type="match status" value="3"/>
</dbReference>
<dbReference type="PRINTS" id="PR00121">
    <property type="entry name" value="NAKATPASE"/>
</dbReference>
<keyword evidence="12" id="KW-0112">Calmodulin-binding</keyword>
<evidence type="ECO:0000256" key="1">
    <source>
        <dbReference type="ARBA" id="ARBA00004141"/>
    </source>
</evidence>
<keyword evidence="10" id="KW-0067">ATP-binding</keyword>
<evidence type="ECO:0000256" key="16">
    <source>
        <dbReference type="ARBA" id="ARBA00023136"/>
    </source>
</evidence>
<gene>
    <name evidence="21" type="ORF">glysoja_024894</name>
</gene>
<evidence type="ECO:0000256" key="13">
    <source>
        <dbReference type="ARBA" id="ARBA00022967"/>
    </source>
</evidence>
<dbReference type="Gene3D" id="3.40.1110.10">
    <property type="entry name" value="Calcium-transporting ATPase, cytoplasmic domain N"/>
    <property type="match status" value="2"/>
</dbReference>
<dbReference type="Gene3D" id="3.40.50.1000">
    <property type="entry name" value="HAD superfamily/HAD-like"/>
    <property type="match status" value="2"/>
</dbReference>
<accession>A0A0B2QLM6</accession>
<dbReference type="FunFam" id="3.40.1110.10:FF:000013">
    <property type="entry name" value="Calcium-transporting ATPase"/>
    <property type="match status" value="2"/>
</dbReference>
<evidence type="ECO:0000313" key="21">
    <source>
        <dbReference type="EMBL" id="KHN22385.1"/>
    </source>
</evidence>
<dbReference type="InterPro" id="IPR001757">
    <property type="entry name" value="P_typ_ATPase"/>
</dbReference>
<evidence type="ECO:0000256" key="15">
    <source>
        <dbReference type="ARBA" id="ARBA00023065"/>
    </source>
</evidence>
<evidence type="ECO:0000256" key="2">
    <source>
        <dbReference type="ARBA" id="ARBA00006124"/>
    </source>
</evidence>
<comment type="subcellular location">
    <subcellularLocation>
        <location evidence="1">Membrane</location>
        <topology evidence="1">Multi-pass membrane protein</topology>
    </subcellularLocation>
</comment>
<comment type="similarity">
    <text evidence="2">Belongs to the cation transport ATPase (P-type) (TC 3.A.3) family. Type IIB subfamily.</text>
</comment>
<dbReference type="PANTHER" id="PTHR24093">
    <property type="entry name" value="CATION TRANSPORTING ATPASE"/>
    <property type="match status" value="1"/>
</dbReference>
<keyword evidence="16 19" id="KW-0472">Membrane</keyword>
<evidence type="ECO:0000256" key="10">
    <source>
        <dbReference type="ARBA" id="ARBA00022840"/>
    </source>
</evidence>
<dbReference type="SUPFAM" id="SSF81665">
    <property type="entry name" value="Calcium ATPase, transmembrane domain M"/>
    <property type="match status" value="2"/>
</dbReference>
<dbReference type="InterPro" id="IPR018303">
    <property type="entry name" value="ATPase_P-typ_P_site"/>
</dbReference>
<dbReference type="Proteomes" id="UP000053555">
    <property type="component" value="Unassembled WGS sequence"/>
</dbReference>
<evidence type="ECO:0000256" key="6">
    <source>
        <dbReference type="ARBA" id="ARBA00022692"/>
    </source>
</evidence>
<evidence type="ECO:0000256" key="18">
    <source>
        <dbReference type="SAM" id="MobiDB-lite"/>
    </source>
</evidence>
<dbReference type="InterPro" id="IPR059000">
    <property type="entry name" value="ATPase_P-type_domA"/>
</dbReference>
<dbReference type="InterPro" id="IPR023298">
    <property type="entry name" value="ATPase_P-typ_TM_dom_sf"/>
</dbReference>
<keyword evidence="5" id="KW-0109">Calcium transport</keyword>
<dbReference type="InterPro" id="IPR023214">
    <property type="entry name" value="HAD_sf"/>
</dbReference>
<dbReference type="PRINTS" id="PR00119">
    <property type="entry name" value="CATATPASE"/>
</dbReference>
<keyword evidence="6 19" id="KW-0812">Transmembrane</keyword>
<keyword evidence="15" id="KW-0406">Ion transport</keyword>
<reference evidence="21" key="1">
    <citation type="submission" date="2014-07" db="EMBL/GenBank/DDBJ databases">
        <title>Identification of a novel salt tolerance gene in wild soybean by whole-genome sequencing.</title>
        <authorList>
            <person name="Lam H.-M."/>
            <person name="Qi X."/>
            <person name="Li M.-W."/>
            <person name="Liu X."/>
            <person name="Xie M."/>
            <person name="Ni M."/>
            <person name="Xu X."/>
        </authorList>
    </citation>
    <scope>NUCLEOTIDE SEQUENCE [LARGE SCALE GENOMIC DNA]</scope>
    <source>
        <tissue evidence="21">Root</tissue>
    </source>
</reference>
<dbReference type="InterPro" id="IPR023299">
    <property type="entry name" value="ATPase_P-typ_cyto_dom_N"/>
</dbReference>
<dbReference type="SUPFAM" id="SSF81653">
    <property type="entry name" value="Calcium ATPase, transduction domain A"/>
    <property type="match status" value="2"/>
</dbReference>
<organism evidence="21">
    <name type="scientific">Glycine soja</name>
    <name type="common">Wild soybean</name>
    <dbReference type="NCBI Taxonomy" id="3848"/>
    <lineage>
        <taxon>Eukaryota</taxon>
        <taxon>Viridiplantae</taxon>
        <taxon>Streptophyta</taxon>
        <taxon>Embryophyta</taxon>
        <taxon>Tracheophyta</taxon>
        <taxon>Spermatophyta</taxon>
        <taxon>Magnoliopsida</taxon>
        <taxon>eudicotyledons</taxon>
        <taxon>Gunneridae</taxon>
        <taxon>Pentapetalae</taxon>
        <taxon>rosids</taxon>
        <taxon>fabids</taxon>
        <taxon>Fabales</taxon>
        <taxon>Fabaceae</taxon>
        <taxon>Papilionoideae</taxon>
        <taxon>50 kb inversion clade</taxon>
        <taxon>NPAAA clade</taxon>
        <taxon>indigoferoid/millettioid clade</taxon>
        <taxon>Phaseoleae</taxon>
        <taxon>Glycine</taxon>
        <taxon>Glycine subgen. Soja</taxon>
    </lineage>
</organism>
<feature type="transmembrane region" description="Helical" evidence="19">
    <location>
        <begin position="827"/>
        <end position="851"/>
    </location>
</feature>
<dbReference type="PROSITE" id="PS00154">
    <property type="entry name" value="ATPASE_E1_E2"/>
    <property type="match status" value="2"/>
</dbReference>
<dbReference type="FunFam" id="1.20.1110.10:FF:000036">
    <property type="entry name" value="Calcium-transporting ATPase"/>
    <property type="match status" value="1"/>
</dbReference>
<dbReference type="GO" id="GO:0046872">
    <property type="term" value="F:metal ion binding"/>
    <property type="evidence" value="ECO:0007669"/>
    <property type="project" value="UniProtKB-KW"/>
</dbReference>
<dbReference type="GO" id="GO:0005524">
    <property type="term" value="F:ATP binding"/>
    <property type="evidence" value="ECO:0007669"/>
    <property type="project" value="UniProtKB-KW"/>
</dbReference>
<evidence type="ECO:0000256" key="17">
    <source>
        <dbReference type="ARBA" id="ARBA00048694"/>
    </source>
</evidence>
<dbReference type="EC" id="7.2.2.10" evidence="3"/>
<dbReference type="Pfam" id="PF12515">
    <property type="entry name" value="CaATP_NAI"/>
    <property type="match status" value="1"/>
</dbReference>
<feature type="transmembrane region" description="Helical" evidence="19">
    <location>
        <begin position="360"/>
        <end position="384"/>
    </location>
</feature>
<dbReference type="InterPro" id="IPR008250">
    <property type="entry name" value="ATPase_P-typ_transduc_dom_A_sf"/>
</dbReference>
<dbReference type="InterPro" id="IPR024750">
    <property type="entry name" value="Ca_ATPase_N_dom"/>
</dbReference>
<keyword evidence="4" id="KW-0813">Transport</keyword>
<dbReference type="FunFam" id="1.20.1110.10:FF:000039">
    <property type="entry name" value="Calcium-transporting ATPase"/>
    <property type="match status" value="1"/>
</dbReference>
<dbReference type="Pfam" id="PF00690">
    <property type="entry name" value="Cation_ATPase_N"/>
    <property type="match status" value="1"/>
</dbReference>
<dbReference type="Pfam" id="PF00689">
    <property type="entry name" value="Cation_ATPase_C"/>
    <property type="match status" value="1"/>
</dbReference>
<feature type="transmembrane region" description="Helical" evidence="19">
    <location>
        <begin position="1378"/>
        <end position="1399"/>
    </location>
</feature>
<evidence type="ECO:0000256" key="8">
    <source>
        <dbReference type="ARBA" id="ARBA00022741"/>
    </source>
</evidence>
<dbReference type="Gene3D" id="2.70.150.10">
    <property type="entry name" value="Calcium-transporting ATPase, cytoplasmic transduction domain A"/>
    <property type="match status" value="2"/>
</dbReference>
<evidence type="ECO:0000256" key="5">
    <source>
        <dbReference type="ARBA" id="ARBA00022568"/>
    </source>
</evidence>
<dbReference type="InterPro" id="IPR036412">
    <property type="entry name" value="HAD-like_sf"/>
</dbReference>
<dbReference type="FunFam" id="1.20.5.170:FF:000029">
    <property type="entry name" value="Calcium-transporting ATPase"/>
    <property type="match status" value="1"/>
</dbReference>
<evidence type="ECO:0000256" key="11">
    <source>
        <dbReference type="ARBA" id="ARBA00022842"/>
    </source>
</evidence>
<feature type="region of interest" description="Disordered" evidence="18">
    <location>
        <begin position="1"/>
        <end position="61"/>
    </location>
</feature>
<evidence type="ECO:0000256" key="12">
    <source>
        <dbReference type="ARBA" id="ARBA00022860"/>
    </source>
</evidence>
<feature type="compositionally biased region" description="Low complexity" evidence="18">
    <location>
        <begin position="8"/>
        <end position="24"/>
    </location>
</feature>
<evidence type="ECO:0000256" key="7">
    <source>
        <dbReference type="ARBA" id="ARBA00022723"/>
    </source>
</evidence>
<keyword evidence="21" id="KW-0378">Hydrolase</keyword>
<feature type="transmembrane region" description="Helical" evidence="19">
    <location>
        <begin position="1411"/>
        <end position="1432"/>
    </location>
</feature>
<evidence type="ECO:0000256" key="3">
    <source>
        <dbReference type="ARBA" id="ARBA00012790"/>
    </source>
</evidence>
<evidence type="ECO:0000256" key="19">
    <source>
        <dbReference type="SAM" id="Phobius"/>
    </source>
</evidence>
<dbReference type="Gene3D" id="1.20.5.170">
    <property type="match status" value="1"/>
</dbReference>
<dbReference type="FunFam" id="2.70.150.10:FF:000006">
    <property type="entry name" value="Calcium-transporting ATPase"/>
    <property type="match status" value="2"/>
</dbReference>
<evidence type="ECO:0000256" key="4">
    <source>
        <dbReference type="ARBA" id="ARBA00022448"/>
    </source>
</evidence>
<proteinExistence type="inferred from homology"/>
<keyword evidence="11" id="KW-0460">Magnesium</keyword>
<dbReference type="GO" id="GO:0005516">
    <property type="term" value="F:calmodulin binding"/>
    <property type="evidence" value="ECO:0007669"/>
    <property type="project" value="UniProtKB-KW"/>
</dbReference>
<dbReference type="InterPro" id="IPR006068">
    <property type="entry name" value="ATPase_P-typ_cation-transptr_C"/>
</dbReference>